<evidence type="ECO:0000313" key="2">
    <source>
        <dbReference type="Proteomes" id="UP000837857"/>
    </source>
</evidence>
<feature type="non-terminal residue" evidence="1">
    <location>
        <position position="71"/>
    </location>
</feature>
<protein>
    <submittedName>
        <fullName evidence="1">Uncharacterized protein</fullName>
    </submittedName>
</protein>
<evidence type="ECO:0000313" key="1">
    <source>
        <dbReference type="EMBL" id="CAH2039814.1"/>
    </source>
</evidence>
<dbReference type="Proteomes" id="UP000837857">
    <property type="component" value="Chromosome 11"/>
</dbReference>
<accession>A0ABN8HQK3</accession>
<name>A0ABN8HQK3_9NEOP</name>
<reference evidence="1" key="1">
    <citation type="submission" date="2022-03" db="EMBL/GenBank/DDBJ databases">
        <authorList>
            <person name="Martin H S."/>
        </authorList>
    </citation>
    <scope>NUCLEOTIDE SEQUENCE</scope>
</reference>
<gene>
    <name evidence="1" type="ORF">IPOD504_LOCUS2010</name>
</gene>
<organism evidence="1 2">
    <name type="scientific">Iphiclides podalirius</name>
    <name type="common">scarce swallowtail</name>
    <dbReference type="NCBI Taxonomy" id="110791"/>
    <lineage>
        <taxon>Eukaryota</taxon>
        <taxon>Metazoa</taxon>
        <taxon>Ecdysozoa</taxon>
        <taxon>Arthropoda</taxon>
        <taxon>Hexapoda</taxon>
        <taxon>Insecta</taxon>
        <taxon>Pterygota</taxon>
        <taxon>Neoptera</taxon>
        <taxon>Endopterygota</taxon>
        <taxon>Lepidoptera</taxon>
        <taxon>Glossata</taxon>
        <taxon>Ditrysia</taxon>
        <taxon>Papilionoidea</taxon>
        <taxon>Papilionidae</taxon>
        <taxon>Papilioninae</taxon>
        <taxon>Iphiclides</taxon>
    </lineage>
</organism>
<dbReference type="EMBL" id="OW152823">
    <property type="protein sequence ID" value="CAH2039814.1"/>
    <property type="molecule type" value="Genomic_DNA"/>
</dbReference>
<proteinExistence type="predicted"/>
<keyword evidence="2" id="KW-1185">Reference proteome</keyword>
<sequence>MFRFGPKMSTLLCLGRPSGHRLGRKCAPPLKSKSKKGIRGETVPHVSNNMATTATTAAVPGEISVMEVTDI</sequence>